<protein>
    <submittedName>
        <fullName evidence="2 4">Uncharacterized protein</fullName>
    </submittedName>
</protein>
<dbReference type="Proteomes" id="UP000267606">
    <property type="component" value="Unassembled WGS sequence"/>
</dbReference>
<evidence type="ECO:0000256" key="1">
    <source>
        <dbReference type="SAM" id="MobiDB-lite"/>
    </source>
</evidence>
<name>A0A183H4W9_9BILA</name>
<evidence type="ECO:0000313" key="2">
    <source>
        <dbReference type="EMBL" id="VDO33304.1"/>
    </source>
</evidence>
<reference evidence="4" key="1">
    <citation type="submission" date="2016-06" db="UniProtKB">
        <authorList>
            <consortium name="WormBaseParasite"/>
        </authorList>
    </citation>
    <scope>IDENTIFICATION</scope>
</reference>
<reference evidence="2 3" key="2">
    <citation type="submission" date="2018-11" db="EMBL/GenBank/DDBJ databases">
        <authorList>
            <consortium name="Pathogen Informatics"/>
        </authorList>
    </citation>
    <scope>NUCLEOTIDE SEQUENCE [LARGE SCALE GENOMIC DNA]</scope>
</reference>
<gene>
    <name evidence="2" type="ORF">OFLC_LOCUS2529</name>
</gene>
<dbReference type="AlphaFoldDB" id="A0A183H4W9"/>
<feature type="region of interest" description="Disordered" evidence="1">
    <location>
        <begin position="56"/>
        <end position="103"/>
    </location>
</feature>
<dbReference type="EMBL" id="UZAJ01001473">
    <property type="protein sequence ID" value="VDO33304.1"/>
    <property type="molecule type" value="Genomic_DNA"/>
</dbReference>
<dbReference type="WBParaSite" id="OFLC_0000252801-mRNA-1">
    <property type="protein sequence ID" value="OFLC_0000252801-mRNA-1"/>
    <property type="gene ID" value="OFLC_0000252801"/>
</dbReference>
<keyword evidence="3" id="KW-1185">Reference proteome</keyword>
<evidence type="ECO:0000313" key="3">
    <source>
        <dbReference type="Proteomes" id="UP000267606"/>
    </source>
</evidence>
<sequence>MKKFFLSLIKGSGELVQSEEMASTTTSTYENILRTLPGSFVRSKLFRIVMQIRKKMGIRKRRKRKKKDKNVMGNIIQSGKKGKGKKKKDIKKKDEKKKSQEPKYCCMQKIDKGQLQVLASSTSYDDKSTTPPQLTFIFNHTVIPSFDSVHTSMNNNIINRTNEVLSNITFEHIHQQMDHPK</sequence>
<feature type="compositionally biased region" description="Basic residues" evidence="1">
    <location>
        <begin position="80"/>
        <end position="90"/>
    </location>
</feature>
<evidence type="ECO:0000313" key="4">
    <source>
        <dbReference type="WBParaSite" id="OFLC_0000252801-mRNA-1"/>
    </source>
</evidence>
<proteinExistence type="predicted"/>
<feature type="compositionally biased region" description="Basic residues" evidence="1">
    <location>
        <begin position="56"/>
        <end position="68"/>
    </location>
</feature>
<feature type="compositionally biased region" description="Basic and acidic residues" evidence="1">
    <location>
        <begin position="91"/>
        <end position="101"/>
    </location>
</feature>
<organism evidence="4">
    <name type="scientific">Onchocerca flexuosa</name>
    <dbReference type="NCBI Taxonomy" id="387005"/>
    <lineage>
        <taxon>Eukaryota</taxon>
        <taxon>Metazoa</taxon>
        <taxon>Ecdysozoa</taxon>
        <taxon>Nematoda</taxon>
        <taxon>Chromadorea</taxon>
        <taxon>Rhabditida</taxon>
        <taxon>Spirurina</taxon>
        <taxon>Spiruromorpha</taxon>
        <taxon>Filarioidea</taxon>
        <taxon>Onchocercidae</taxon>
        <taxon>Onchocerca</taxon>
    </lineage>
</organism>
<accession>A0A183H4W9</accession>